<name>A0AAP0G0A1_9ASPA</name>
<dbReference type="Pfam" id="PF00078">
    <property type="entry name" value="RVT_1"/>
    <property type="match status" value="1"/>
</dbReference>
<dbReference type="PANTHER" id="PTHR19446">
    <property type="entry name" value="REVERSE TRANSCRIPTASES"/>
    <property type="match status" value="1"/>
</dbReference>
<accession>A0AAP0G0A1</accession>
<dbReference type="CDD" id="cd01650">
    <property type="entry name" value="RT_nLTR_like"/>
    <property type="match status" value="1"/>
</dbReference>
<dbReference type="InterPro" id="IPR036691">
    <property type="entry name" value="Endo/exonu/phosph_ase_sf"/>
</dbReference>
<evidence type="ECO:0000313" key="3">
    <source>
        <dbReference type="Proteomes" id="UP001418222"/>
    </source>
</evidence>
<keyword evidence="3" id="KW-1185">Reference proteome</keyword>
<sequence length="715" mass="80991">MLTHPTEGNPDQGLGVRANQALYELERNQNSHPPAGIMGASKLASHAYLKELVRKHHPIAVFLLETRKHSLTRREADRLIGRHWSFEIISSRKIRRRRLIWEDLSKLDLTIPTIIDGDFNCVLRPNEKRGGSGVNLNKGPHEFTDFITVCGLHEVPYTWNAYTWCNNRDPHARVLSRLDRILLNSPALLDFPDSIVHHLPLIGSDHAPLFLEVDKLKFSSHGRLKFEEAWMILPNTHVIAFAAWRKAAAGPPSKILADKCGWCLDDTTSQDNLPPPPKMVNDDDAQHLLSPPSDAEIKAAVFSFGRNKSQDFDGVTHSFFASFWGFTMAEIVDVVKDFFANDCMETSWKDTLVMLIPKSEQPCLPEHYRPISLCSSIYKMVAKIIANRMKPLIRNFISEEQAAFVPGRLLSNHCTLAHEIMHRLHTTESKDGFMAIKLDMEKAFDRIQWSFVRRALQAFNFPIGWINLILECISNPRYGLLINGVRASWINATCGLRQGCPLSPYLFIICSEFLSLLIKINHHPVLGIKLSTSASKISHLLFADDTLLFGTATTGTVKCFSSVINDYCSYSGEAINPTKSSILFGLKVLPASKDQILLELGHKNVKALSYLGIKLRPGRAWTIDYDALLTKLSSRIRKFLMERVKQQRRYALCKLGEHLRTEGDGRIGYKKYGAMTAYFNGTGDGSRLDFCRKPACLHSWQQIWQDSFSHSWQQI</sequence>
<evidence type="ECO:0000313" key="2">
    <source>
        <dbReference type="EMBL" id="KAK8929024.1"/>
    </source>
</evidence>
<dbReference type="InterPro" id="IPR043502">
    <property type="entry name" value="DNA/RNA_pol_sf"/>
</dbReference>
<organism evidence="2 3">
    <name type="scientific">Platanthera zijinensis</name>
    <dbReference type="NCBI Taxonomy" id="2320716"/>
    <lineage>
        <taxon>Eukaryota</taxon>
        <taxon>Viridiplantae</taxon>
        <taxon>Streptophyta</taxon>
        <taxon>Embryophyta</taxon>
        <taxon>Tracheophyta</taxon>
        <taxon>Spermatophyta</taxon>
        <taxon>Magnoliopsida</taxon>
        <taxon>Liliopsida</taxon>
        <taxon>Asparagales</taxon>
        <taxon>Orchidaceae</taxon>
        <taxon>Orchidoideae</taxon>
        <taxon>Orchideae</taxon>
        <taxon>Orchidinae</taxon>
        <taxon>Platanthera</taxon>
    </lineage>
</organism>
<dbReference type="InterPro" id="IPR000477">
    <property type="entry name" value="RT_dom"/>
</dbReference>
<dbReference type="Proteomes" id="UP001418222">
    <property type="component" value="Unassembled WGS sequence"/>
</dbReference>
<dbReference type="SUPFAM" id="SSF56219">
    <property type="entry name" value="DNase I-like"/>
    <property type="match status" value="1"/>
</dbReference>
<dbReference type="SUPFAM" id="SSF56672">
    <property type="entry name" value="DNA/RNA polymerases"/>
    <property type="match status" value="1"/>
</dbReference>
<proteinExistence type="predicted"/>
<gene>
    <name evidence="2" type="ORF">KSP39_PZI017553</name>
</gene>
<dbReference type="PROSITE" id="PS50878">
    <property type="entry name" value="RT_POL"/>
    <property type="match status" value="1"/>
</dbReference>
<comment type="caution">
    <text evidence="2">The sequence shown here is derived from an EMBL/GenBank/DDBJ whole genome shotgun (WGS) entry which is preliminary data.</text>
</comment>
<protein>
    <recommendedName>
        <fullName evidence="1">Reverse transcriptase domain-containing protein</fullName>
    </recommendedName>
</protein>
<dbReference type="EMBL" id="JBBWWQ010000015">
    <property type="protein sequence ID" value="KAK8929024.1"/>
    <property type="molecule type" value="Genomic_DNA"/>
</dbReference>
<dbReference type="Gene3D" id="3.60.10.10">
    <property type="entry name" value="Endonuclease/exonuclease/phosphatase"/>
    <property type="match status" value="1"/>
</dbReference>
<evidence type="ECO:0000259" key="1">
    <source>
        <dbReference type="PROSITE" id="PS50878"/>
    </source>
</evidence>
<feature type="domain" description="Reverse transcriptase" evidence="1">
    <location>
        <begin position="337"/>
        <end position="615"/>
    </location>
</feature>
<dbReference type="AlphaFoldDB" id="A0AAP0G0A1"/>
<reference evidence="2 3" key="1">
    <citation type="journal article" date="2022" name="Nat. Plants">
        <title>Genomes of leafy and leafless Platanthera orchids illuminate the evolution of mycoheterotrophy.</title>
        <authorList>
            <person name="Li M.H."/>
            <person name="Liu K.W."/>
            <person name="Li Z."/>
            <person name="Lu H.C."/>
            <person name="Ye Q.L."/>
            <person name="Zhang D."/>
            <person name="Wang J.Y."/>
            <person name="Li Y.F."/>
            <person name="Zhong Z.M."/>
            <person name="Liu X."/>
            <person name="Yu X."/>
            <person name="Liu D.K."/>
            <person name="Tu X.D."/>
            <person name="Liu B."/>
            <person name="Hao Y."/>
            <person name="Liao X.Y."/>
            <person name="Jiang Y.T."/>
            <person name="Sun W.H."/>
            <person name="Chen J."/>
            <person name="Chen Y.Q."/>
            <person name="Ai Y."/>
            <person name="Zhai J.W."/>
            <person name="Wu S.S."/>
            <person name="Zhou Z."/>
            <person name="Hsiao Y.Y."/>
            <person name="Wu W.L."/>
            <person name="Chen Y.Y."/>
            <person name="Lin Y.F."/>
            <person name="Hsu J.L."/>
            <person name="Li C.Y."/>
            <person name="Wang Z.W."/>
            <person name="Zhao X."/>
            <person name="Zhong W.Y."/>
            <person name="Ma X.K."/>
            <person name="Ma L."/>
            <person name="Huang J."/>
            <person name="Chen G.Z."/>
            <person name="Huang M.Z."/>
            <person name="Huang L."/>
            <person name="Peng D.H."/>
            <person name="Luo Y.B."/>
            <person name="Zou S.Q."/>
            <person name="Chen S.P."/>
            <person name="Lan S."/>
            <person name="Tsai W.C."/>
            <person name="Van de Peer Y."/>
            <person name="Liu Z.J."/>
        </authorList>
    </citation>
    <scope>NUCLEOTIDE SEQUENCE [LARGE SCALE GENOMIC DNA]</scope>
    <source>
        <strain evidence="2">Lor287</strain>
    </source>
</reference>